<dbReference type="STRING" id="52131.GA0061100_101460"/>
<dbReference type="AlphaFoldDB" id="A0A1C3U174"/>
<feature type="transmembrane region" description="Helical" evidence="1">
    <location>
        <begin position="35"/>
        <end position="57"/>
    </location>
</feature>
<evidence type="ECO:0000313" key="3">
    <source>
        <dbReference type="Proteomes" id="UP000186228"/>
    </source>
</evidence>
<dbReference type="RefSeq" id="WP_075850989.1">
    <property type="nucleotide sequence ID" value="NZ_FMAC01000001.1"/>
</dbReference>
<keyword evidence="1" id="KW-1133">Transmembrane helix</keyword>
<accession>A0A1C3U174</accession>
<gene>
    <name evidence="2" type="ORF">GA0061100_101460</name>
</gene>
<name>A0A1C3U174_9HYPH</name>
<keyword evidence="1" id="KW-0472">Membrane</keyword>
<keyword evidence="3" id="KW-1185">Reference proteome</keyword>
<evidence type="ECO:0000313" key="2">
    <source>
        <dbReference type="EMBL" id="SCB09260.1"/>
    </source>
</evidence>
<dbReference type="Proteomes" id="UP000186228">
    <property type="component" value="Unassembled WGS sequence"/>
</dbReference>
<keyword evidence="1" id="KW-0812">Transmembrane</keyword>
<evidence type="ECO:0000256" key="1">
    <source>
        <dbReference type="SAM" id="Phobius"/>
    </source>
</evidence>
<sequence>MPESAIVMGVLKLAELVISVTGPPFDFMRENAAKLFAGILMKLISGLIAAVIAVLLLNNYGFFDPPIVKACEERMMGYFIAPSSYKRLGYILSERPFSKSEIEKRYLMDDATLETLGAEAAARMKVYQNLIRTEGPGFFKEGGLNPTVHSGIIEFRIKNKDNEFVNVLTDCKYYSDDGSISGMRIYDVHPMDVGNSNLLQVIQDRTELSTEEQQRYAEPIAPYRGWLHDIWRRLVN</sequence>
<reference evidence="3" key="1">
    <citation type="submission" date="2016-08" db="EMBL/GenBank/DDBJ databases">
        <authorList>
            <person name="Varghese N."/>
            <person name="Submissions Spin"/>
        </authorList>
    </citation>
    <scope>NUCLEOTIDE SEQUENCE [LARGE SCALE GENOMIC DNA]</scope>
    <source>
        <strain evidence="3">CCBAU 57015</strain>
    </source>
</reference>
<dbReference type="OrthoDB" id="8398769at2"/>
<proteinExistence type="predicted"/>
<organism evidence="2 3">
    <name type="scientific">Rhizobium hainanense</name>
    <dbReference type="NCBI Taxonomy" id="52131"/>
    <lineage>
        <taxon>Bacteria</taxon>
        <taxon>Pseudomonadati</taxon>
        <taxon>Pseudomonadota</taxon>
        <taxon>Alphaproteobacteria</taxon>
        <taxon>Hyphomicrobiales</taxon>
        <taxon>Rhizobiaceae</taxon>
        <taxon>Rhizobium/Agrobacterium group</taxon>
        <taxon>Rhizobium</taxon>
    </lineage>
</organism>
<protein>
    <submittedName>
        <fullName evidence="2">Uncharacterized protein</fullName>
    </submittedName>
</protein>
<dbReference type="EMBL" id="FMAC01000001">
    <property type="protein sequence ID" value="SCB09260.1"/>
    <property type="molecule type" value="Genomic_DNA"/>
</dbReference>